<dbReference type="Proteomes" id="UP001500730">
    <property type="component" value="Unassembled WGS sequence"/>
</dbReference>
<protein>
    <recommendedName>
        <fullName evidence="5">Major facilitator superfamily (MFS) profile domain-containing protein</fullName>
    </recommendedName>
</protein>
<proteinExistence type="predicted"/>
<evidence type="ECO:0000256" key="1">
    <source>
        <dbReference type="SAM" id="MobiDB-lite"/>
    </source>
</evidence>
<sequence>MTQSSPNLPSNSPLNPPPRPRPEQVRIPNFKRFLITGAVLGFIVGAAISIVGDEVQGYTTTTGALYIGAFGAFLGTGLAGVLGILLDRSGRDRS</sequence>
<reference evidence="3 4" key="1">
    <citation type="journal article" date="2019" name="Int. J. Syst. Evol. Microbiol.">
        <title>The Global Catalogue of Microorganisms (GCM) 10K type strain sequencing project: providing services to taxonomists for standard genome sequencing and annotation.</title>
        <authorList>
            <consortium name="The Broad Institute Genomics Platform"/>
            <consortium name="The Broad Institute Genome Sequencing Center for Infectious Disease"/>
            <person name="Wu L."/>
            <person name="Ma J."/>
        </authorList>
    </citation>
    <scope>NUCLEOTIDE SEQUENCE [LARGE SCALE GENOMIC DNA]</scope>
    <source>
        <strain evidence="3 4">JCM 16259</strain>
    </source>
</reference>
<name>A0ABN3MDZ7_9MICO</name>
<evidence type="ECO:0000256" key="2">
    <source>
        <dbReference type="SAM" id="Phobius"/>
    </source>
</evidence>
<keyword evidence="2" id="KW-0472">Membrane</keyword>
<evidence type="ECO:0000313" key="4">
    <source>
        <dbReference type="Proteomes" id="UP001500730"/>
    </source>
</evidence>
<evidence type="ECO:0000313" key="3">
    <source>
        <dbReference type="EMBL" id="GAA2500065.1"/>
    </source>
</evidence>
<evidence type="ECO:0008006" key="5">
    <source>
        <dbReference type="Google" id="ProtNLM"/>
    </source>
</evidence>
<feature type="region of interest" description="Disordered" evidence="1">
    <location>
        <begin position="1"/>
        <end position="23"/>
    </location>
</feature>
<feature type="compositionally biased region" description="Low complexity" evidence="1">
    <location>
        <begin position="1"/>
        <end position="13"/>
    </location>
</feature>
<accession>A0ABN3MDZ7</accession>
<dbReference type="EMBL" id="BAAARE010000028">
    <property type="protein sequence ID" value="GAA2500065.1"/>
    <property type="molecule type" value="Genomic_DNA"/>
</dbReference>
<organism evidence="3 4">
    <name type="scientific">Terrabacter carboxydivorans</name>
    <dbReference type="NCBI Taxonomy" id="619730"/>
    <lineage>
        <taxon>Bacteria</taxon>
        <taxon>Bacillati</taxon>
        <taxon>Actinomycetota</taxon>
        <taxon>Actinomycetes</taxon>
        <taxon>Micrococcales</taxon>
        <taxon>Intrasporangiaceae</taxon>
        <taxon>Terrabacter</taxon>
    </lineage>
</organism>
<keyword evidence="4" id="KW-1185">Reference proteome</keyword>
<keyword evidence="2" id="KW-0812">Transmembrane</keyword>
<keyword evidence="2" id="KW-1133">Transmembrane helix</keyword>
<feature type="transmembrane region" description="Helical" evidence="2">
    <location>
        <begin position="64"/>
        <end position="86"/>
    </location>
</feature>
<gene>
    <name evidence="3" type="ORF">GCM10009858_43000</name>
</gene>
<comment type="caution">
    <text evidence="3">The sequence shown here is derived from an EMBL/GenBank/DDBJ whole genome shotgun (WGS) entry which is preliminary data.</text>
</comment>
<dbReference type="RefSeq" id="WP_344257154.1">
    <property type="nucleotide sequence ID" value="NZ_BAAARE010000028.1"/>
</dbReference>
<feature type="transmembrane region" description="Helical" evidence="2">
    <location>
        <begin position="33"/>
        <end position="52"/>
    </location>
</feature>